<keyword evidence="2" id="KW-1185">Reference proteome</keyword>
<sequence length="125" mass="14516">MNGVLKPIKDFAPCRIVGQMWMYMLHLFCERREKANRSTERFTTFAKERLLEEETETCRAPPLAIRTGRARVVRIPNGGPSNRAPIVEFEYLVFQEPRSGHNRSKCPLTAILREPELRQDMTPDV</sequence>
<dbReference type="AlphaFoldDB" id="A0ABD3HYW5"/>
<reference evidence="1 2" key="1">
    <citation type="submission" date="2024-09" db="EMBL/GenBank/DDBJ databases">
        <title>Chromosome-scale assembly of Riccia sorocarpa.</title>
        <authorList>
            <person name="Paukszto L."/>
        </authorList>
    </citation>
    <scope>NUCLEOTIDE SEQUENCE [LARGE SCALE GENOMIC DNA]</scope>
    <source>
        <strain evidence="1">LP-2024</strain>
        <tissue evidence="1">Aerial parts of the thallus</tissue>
    </source>
</reference>
<evidence type="ECO:0000313" key="1">
    <source>
        <dbReference type="EMBL" id="KAL3695285.1"/>
    </source>
</evidence>
<protein>
    <submittedName>
        <fullName evidence="1">Uncharacterized protein</fullName>
    </submittedName>
</protein>
<gene>
    <name evidence="1" type="ORF">R1sor_009361</name>
</gene>
<comment type="caution">
    <text evidence="1">The sequence shown here is derived from an EMBL/GenBank/DDBJ whole genome shotgun (WGS) entry which is preliminary data.</text>
</comment>
<dbReference type="Proteomes" id="UP001633002">
    <property type="component" value="Unassembled WGS sequence"/>
</dbReference>
<accession>A0ABD3HYW5</accession>
<dbReference type="EMBL" id="JBJQOH010000002">
    <property type="protein sequence ID" value="KAL3695285.1"/>
    <property type="molecule type" value="Genomic_DNA"/>
</dbReference>
<evidence type="ECO:0000313" key="2">
    <source>
        <dbReference type="Proteomes" id="UP001633002"/>
    </source>
</evidence>
<proteinExistence type="predicted"/>
<organism evidence="1 2">
    <name type="scientific">Riccia sorocarpa</name>
    <dbReference type="NCBI Taxonomy" id="122646"/>
    <lineage>
        <taxon>Eukaryota</taxon>
        <taxon>Viridiplantae</taxon>
        <taxon>Streptophyta</taxon>
        <taxon>Embryophyta</taxon>
        <taxon>Marchantiophyta</taxon>
        <taxon>Marchantiopsida</taxon>
        <taxon>Marchantiidae</taxon>
        <taxon>Marchantiales</taxon>
        <taxon>Ricciaceae</taxon>
        <taxon>Riccia</taxon>
    </lineage>
</organism>
<name>A0ABD3HYW5_9MARC</name>